<accession>A0A4P6HG62</accession>
<protein>
    <submittedName>
        <fullName evidence="1">Uncharacterized protein</fullName>
    </submittedName>
</protein>
<name>A0A4P6HG62_9BACT</name>
<dbReference type="RefSeq" id="WP_129348715.1">
    <property type="nucleotide sequence ID" value="NZ_CP026538.1"/>
</dbReference>
<reference evidence="1 2" key="1">
    <citation type="submission" date="2018-02" db="EMBL/GenBank/DDBJ databases">
        <title>Genome sequence of Desulfovibrio carbinolicus DSM 3852.</title>
        <authorList>
            <person name="Wilbanks E."/>
            <person name="Skennerton C.T."/>
            <person name="Orphan V.J."/>
        </authorList>
    </citation>
    <scope>NUCLEOTIDE SEQUENCE [LARGE SCALE GENOMIC DNA]</scope>
    <source>
        <strain evidence="1 2">DSM 3852</strain>
    </source>
</reference>
<dbReference type="EMBL" id="CP026538">
    <property type="protein sequence ID" value="QAZ65927.1"/>
    <property type="molecule type" value="Genomic_DNA"/>
</dbReference>
<evidence type="ECO:0000313" key="2">
    <source>
        <dbReference type="Proteomes" id="UP000293296"/>
    </source>
</evidence>
<evidence type="ECO:0000313" key="1">
    <source>
        <dbReference type="EMBL" id="QAZ65927.1"/>
    </source>
</evidence>
<dbReference type="Proteomes" id="UP000293296">
    <property type="component" value="Chromosome"/>
</dbReference>
<keyword evidence="2" id="KW-1185">Reference proteome</keyword>
<dbReference type="KEGG" id="dcb:C3Y92_01195"/>
<sequence>MAKIFARERRKIEKGEKKPRFRVVAAQGDIKFFAEHIRKRELEAIAKEIGAEVVYLPTDPAGVGGEKVEE</sequence>
<dbReference type="OrthoDB" id="5459352at2"/>
<proteinExistence type="predicted"/>
<organism evidence="1 2">
    <name type="scientific">Solidesulfovibrio carbinolicus</name>
    <dbReference type="NCBI Taxonomy" id="296842"/>
    <lineage>
        <taxon>Bacteria</taxon>
        <taxon>Pseudomonadati</taxon>
        <taxon>Thermodesulfobacteriota</taxon>
        <taxon>Desulfovibrionia</taxon>
        <taxon>Desulfovibrionales</taxon>
        <taxon>Desulfovibrionaceae</taxon>
        <taxon>Solidesulfovibrio</taxon>
    </lineage>
</organism>
<gene>
    <name evidence="1" type="ORF">C3Y92_01195</name>
</gene>
<dbReference type="AlphaFoldDB" id="A0A4P6HG62"/>